<dbReference type="PANTHER" id="PTHR48043:SF145">
    <property type="entry name" value="FI06409P-RELATED"/>
    <property type="match status" value="1"/>
</dbReference>
<gene>
    <name evidence="4" type="ORF">OSB1V03_LOCUS9969</name>
</gene>
<evidence type="ECO:0000256" key="1">
    <source>
        <dbReference type="ARBA" id="ARBA00009995"/>
    </source>
</evidence>
<organism evidence="4">
    <name type="scientific">Medioppia subpectinata</name>
    <dbReference type="NCBI Taxonomy" id="1979941"/>
    <lineage>
        <taxon>Eukaryota</taxon>
        <taxon>Metazoa</taxon>
        <taxon>Ecdysozoa</taxon>
        <taxon>Arthropoda</taxon>
        <taxon>Chelicerata</taxon>
        <taxon>Arachnida</taxon>
        <taxon>Acari</taxon>
        <taxon>Acariformes</taxon>
        <taxon>Sarcoptiformes</taxon>
        <taxon>Oribatida</taxon>
        <taxon>Brachypylina</taxon>
        <taxon>Oppioidea</taxon>
        <taxon>Oppiidae</taxon>
        <taxon>Medioppia</taxon>
    </lineage>
</organism>
<evidence type="ECO:0008006" key="6">
    <source>
        <dbReference type="Google" id="ProtNLM"/>
    </source>
</evidence>
<dbReference type="Pfam" id="PF00201">
    <property type="entry name" value="UDPGT"/>
    <property type="match status" value="1"/>
</dbReference>
<keyword evidence="5" id="KW-1185">Reference proteome</keyword>
<dbReference type="InterPro" id="IPR026906">
    <property type="entry name" value="LRR_5"/>
</dbReference>
<evidence type="ECO:0000313" key="5">
    <source>
        <dbReference type="Proteomes" id="UP000759131"/>
    </source>
</evidence>
<dbReference type="InterPro" id="IPR032675">
    <property type="entry name" value="LRR_dom_sf"/>
</dbReference>
<accession>A0A7R9Q310</accession>
<evidence type="ECO:0000313" key="4">
    <source>
        <dbReference type="EMBL" id="CAD7629553.1"/>
    </source>
</evidence>
<dbReference type="EMBL" id="OC861583">
    <property type="protein sequence ID" value="CAD7629553.1"/>
    <property type="molecule type" value="Genomic_DNA"/>
</dbReference>
<keyword evidence="2" id="KW-0328">Glycosyltransferase</keyword>
<protein>
    <recommendedName>
        <fullName evidence="6">UDP-glycosyltransferase</fullName>
    </recommendedName>
</protein>
<dbReference type="SUPFAM" id="SSF53756">
    <property type="entry name" value="UDP-Glycosyltransferase/glycogen phosphorylase"/>
    <property type="match status" value="1"/>
</dbReference>
<keyword evidence="3" id="KW-0808">Transferase</keyword>
<proteinExistence type="inferred from homology"/>
<dbReference type="Pfam" id="PF13306">
    <property type="entry name" value="LRR_5"/>
    <property type="match status" value="1"/>
</dbReference>
<dbReference type="Gene3D" id="3.80.10.10">
    <property type="entry name" value="Ribonuclease Inhibitor"/>
    <property type="match status" value="1"/>
</dbReference>
<dbReference type="InterPro" id="IPR050271">
    <property type="entry name" value="UDP-glycosyltransferase"/>
</dbReference>
<dbReference type="SUPFAM" id="SSF52058">
    <property type="entry name" value="L domain-like"/>
    <property type="match status" value="1"/>
</dbReference>
<comment type="similarity">
    <text evidence="1">Belongs to the UDP-glycosyltransferase family.</text>
</comment>
<dbReference type="EMBL" id="CAJPIZ010007008">
    <property type="protein sequence ID" value="CAG2109983.1"/>
    <property type="molecule type" value="Genomic_DNA"/>
</dbReference>
<evidence type="ECO:0000256" key="3">
    <source>
        <dbReference type="ARBA" id="ARBA00022679"/>
    </source>
</evidence>
<dbReference type="GO" id="GO:0008194">
    <property type="term" value="F:UDP-glycosyltransferase activity"/>
    <property type="evidence" value="ECO:0007669"/>
    <property type="project" value="InterPro"/>
</dbReference>
<dbReference type="CDD" id="cd03784">
    <property type="entry name" value="GT1_Gtf-like"/>
    <property type="match status" value="1"/>
</dbReference>
<dbReference type="AlphaFoldDB" id="A0A7R9Q310"/>
<dbReference type="OrthoDB" id="5835829at2759"/>
<dbReference type="InterPro" id="IPR002213">
    <property type="entry name" value="UDP_glucos_trans"/>
</dbReference>
<reference evidence="4" key="1">
    <citation type="submission" date="2020-11" db="EMBL/GenBank/DDBJ databases">
        <authorList>
            <person name="Tran Van P."/>
        </authorList>
    </citation>
    <scope>NUCLEOTIDE SEQUENCE</scope>
</reference>
<sequence length="537" mass="60542">MANKSLKVLFVPLLNAGHVNPCIAIAEQLIDSGHRAVFAVDSVWSGKLTAYGIDEIVLAKTDRPLHSPNDTPDATREMMASVMFSDASALQKAIIRAKHSDLWTKYAIKMDKQLERLLPDIRPDVIIVDQLIALPAVELSGIPCVWVWSGGILEMVNDERAPPRQSGLSATGDQKLWQEFRQIVKNNEKDEWRAFNHYVVGRGCEPLPEYYFHNPSHYLNIYGYPLELDYQDIRPLGRNFVEFDHFMRTERHLTFAVPPELAAKPGKLVYFSLGSIASMDVSNMRRLVAILAKSPHRFIVSKGPLHMDYTLADNMWGEASVPQIQVLPLVDLVLTHGGINTVTESLYFGRPMIAMPVFGEQYDNAQRLQDKGFGLRLDAYRCSEKELLAAIETLLSDRRLTERLAEDAFTASHNVAKQFIISDNDMLKQNTIYELMSKFTNLIIVQLDDNDKFTMVPDNAFGNQPKLKQLTIRSAEKSIGSHAFSGLTGLRTLNVNYDQLSHISANAFAIDKHSNESLTISLNRNLLNENRLSFLLD</sequence>
<dbReference type="Gene3D" id="3.40.50.2000">
    <property type="entry name" value="Glycogen Phosphorylase B"/>
    <property type="match status" value="2"/>
</dbReference>
<evidence type="ECO:0000256" key="2">
    <source>
        <dbReference type="ARBA" id="ARBA00022676"/>
    </source>
</evidence>
<name>A0A7R9Q310_9ACAR</name>
<dbReference type="PANTHER" id="PTHR48043">
    <property type="entry name" value="EG:EG0003.4 PROTEIN-RELATED"/>
    <property type="match status" value="1"/>
</dbReference>
<dbReference type="Proteomes" id="UP000759131">
    <property type="component" value="Unassembled WGS sequence"/>
</dbReference>